<evidence type="ECO:0000259" key="2">
    <source>
        <dbReference type="PROSITE" id="PS50055"/>
    </source>
</evidence>
<dbReference type="AlphaFoldDB" id="A0A0N4VNC3"/>
<evidence type="ECO:0000256" key="1">
    <source>
        <dbReference type="SAM" id="Phobius"/>
    </source>
</evidence>
<keyword evidence="1" id="KW-0812">Transmembrane</keyword>
<proteinExistence type="predicted"/>
<reference evidence="3 4" key="2">
    <citation type="submission" date="2018-10" db="EMBL/GenBank/DDBJ databases">
        <authorList>
            <consortium name="Pathogen Informatics"/>
        </authorList>
    </citation>
    <scope>NUCLEOTIDE SEQUENCE [LARGE SCALE GENOMIC DNA]</scope>
</reference>
<organism evidence="5">
    <name type="scientific">Enterobius vermicularis</name>
    <name type="common">Human pinworm</name>
    <dbReference type="NCBI Taxonomy" id="51028"/>
    <lineage>
        <taxon>Eukaryota</taxon>
        <taxon>Metazoa</taxon>
        <taxon>Ecdysozoa</taxon>
        <taxon>Nematoda</taxon>
        <taxon>Chromadorea</taxon>
        <taxon>Rhabditida</taxon>
        <taxon>Spirurina</taxon>
        <taxon>Oxyuridomorpha</taxon>
        <taxon>Oxyuroidea</taxon>
        <taxon>Oxyuridae</taxon>
        <taxon>Enterobius</taxon>
    </lineage>
</organism>
<dbReference type="PANTHER" id="PTHR46106">
    <property type="entry name" value="IA-2 PROTEIN TYROSINE PHOSPHATASE, ISOFORM C"/>
    <property type="match status" value="1"/>
</dbReference>
<dbReference type="SUPFAM" id="SSF52799">
    <property type="entry name" value="(Phosphotyrosine protein) phosphatases II"/>
    <property type="match status" value="1"/>
</dbReference>
<evidence type="ECO:0000313" key="3">
    <source>
        <dbReference type="EMBL" id="VDD96918.1"/>
    </source>
</evidence>
<evidence type="ECO:0000313" key="5">
    <source>
        <dbReference type="WBParaSite" id="EVEC_0001247301-mRNA-1"/>
    </source>
</evidence>
<dbReference type="Proteomes" id="UP000274131">
    <property type="component" value="Unassembled WGS sequence"/>
</dbReference>
<sequence length="271" mass="30478">MMTKEAVPVISESRDRLFVPILVICATTGTALLGLLAAHQIRQRRRKSFGSRDITDLAEEIERKPSTVYQDLCRHRMTTREASNSGSNSKNSSTSSWCEEPVLHTNLDISTGHILLAFLKEHLQNPQKIEEQWALLGNYVNPNSCSSIAELEQNKDKNRNPDCLPYDDTLISIHSPTGDGTSSSYINASAIHDTDPRQANYIATQSPLPNTVASFWQMVWEQGAVLIVNLADNEDLRNDRCTRYWPQNGSECHSVFETNVIKYTLLLMVDI</sequence>
<protein>
    <submittedName>
        <fullName evidence="5">Tyrosine-protein phosphatase domain-containing protein</fullName>
    </submittedName>
</protein>
<dbReference type="EMBL" id="UXUI01012474">
    <property type="protein sequence ID" value="VDD96918.1"/>
    <property type="molecule type" value="Genomic_DNA"/>
</dbReference>
<feature type="transmembrane region" description="Helical" evidence="1">
    <location>
        <begin position="17"/>
        <end position="38"/>
    </location>
</feature>
<dbReference type="GO" id="GO:0030141">
    <property type="term" value="C:secretory granule"/>
    <property type="evidence" value="ECO:0007669"/>
    <property type="project" value="InterPro"/>
</dbReference>
<dbReference type="InterPro" id="IPR033522">
    <property type="entry name" value="IA-2/IA-2_beta"/>
</dbReference>
<name>A0A0N4VNC3_ENTVE</name>
<keyword evidence="4" id="KW-1185">Reference proteome</keyword>
<gene>
    <name evidence="3" type="ORF">EVEC_LOCUS11669</name>
</gene>
<dbReference type="GO" id="GO:0004725">
    <property type="term" value="F:protein tyrosine phosphatase activity"/>
    <property type="evidence" value="ECO:0007669"/>
    <property type="project" value="InterPro"/>
</dbReference>
<keyword evidence="1" id="KW-0472">Membrane</keyword>
<feature type="domain" description="Tyrosine-protein phosphatase" evidence="2">
    <location>
        <begin position="129"/>
        <end position="271"/>
    </location>
</feature>
<keyword evidence="1" id="KW-1133">Transmembrane helix</keyword>
<dbReference type="InterPro" id="IPR029021">
    <property type="entry name" value="Prot-tyrosine_phosphatase-like"/>
</dbReference>
<dbReference type="PANTHER" id="PTHR46106:SF4">
    <property type="entry name" value="IA-2 PROTEIN TYROSINE PHOSPHATASE, ISOFORM C"/>
    <property type="match status" value="1"/>
</dbReference>
<dbReference type="SMART" id="SM00194">
    <property type="entry name" value="PTPc"/>
    <property type="match status" value="1"/>
</dbReference>
<dbReference type="WBParaSite" id="EVEC_0001247301-mRNA-1">
    <property type="protein sequence ID" value="EVEC_0001247301-mRNA-1"/>
    <property type="gene ID" value="EVEC_0001247301"/>
</dbReference>
<dbReference type="Gene3D" id="3.90.190.10">
    <property type="entry name" value="Protein tyrosine phosphatase superfamily"/>
    <property type="match status" value="1"/>
</dbReference>
<dbReference type="GO" id="GO:0045202">
    <property type="term" value="C:synapse"/>
    <property type="evidence" value="ECO:0007669"/>
    <property type="project" value="TreeGrafter"/>
</dbReference>
<dbReference type="PROSITE" id="PS50055">
    <property type="entry name" value="TYR_PHOSPHATASE_PTP"/>
    <property type="match status" value="1"/>
</dbReference>
<accession>A0A0N4VNC3</accession>
<reference evidence="5" key="1">
    <citation type="submission" date="2017-02" db="UniProtKB">
        <authorList>
            <consortium name="WormBaseParasite"/>
        </authorList>
    </citation>
    <scope>IDENTIFICATION</scope>
</reference>
<dbReference type="PRINTS" id="PR00700">
    <property type="entry name" value="PRTYPHPHTASE"/>
</dbReference>
<dbReference type="InterPro" id="IPR000242">
    <property type="entry name" value="PTP_cat"/>
</dbReference>
<dbReference type="STRING" id="51028.A0A0N4VNC3"/>
<dbReference type="OrthoDB" id="9880441at2759"/>
<dbReference type="GO" id="GO:0051046">
    <property type="term" value="P:regulation of secretion"/>
    <property type="evidence" value="ECO:0007669"/>
    <property type="project" value="TreeGrafter"/>
</dbReference>
<dbReference type="Pfam" id="PF00102">
    <property type="entry name" value="Y_phosphatase"/>
    <property type="match status" value="1"/>
</dbReference>
<evidence type="ECO:0000313" key="4">
    <source>
        <dbReference type="Proteomes" id="UP000274131"/>
    </source>
</evidence>